<evidence type="ECO:0000256" key="2">
    <source>
        <dbReference type="PROSITE-ProRule" id="PRU00626"/>
    </source>
</evidence>
<sequence>MQPLTGKQIRHLRALGHHLQPVVLIGKEELSSRLLGSVEEALASHELIKIKLQEGCLTDRREVASQLAQACNAQQVQVLGRTILLYRPSDKNRIELPAAGRQR</sequence>
<dbReference type="InterPro" id="IPR035920">
    <property type="entry name" value="YhbY-like_sf"/>
</dbReference>
<dbReference type="AlphaFoldDB" id="A0A1G7AHS3"/>
<dbReference type="Pfam" id="PF01985">
    <property type="entry name" value="CRS1_YhbY"/>
    <property type="match status" value="1"/>
</dbReference>
<dbReference type="EMBL" id="FNAQ01000004">
    <property type="protein sequence ID" value="SDE14312.1"/>
    <property type="molecule type" value="Genomic_DNA"/>
</dbReference>
<dbReference type="PROSITE" id="PS51295">
    <property type="entry name" value="CRM"/>
    <property type="match status" value="1"/>
</dbReference>
<dbReference type="InterPro" id="IPR017924">
    <property type="entry name" value="RNA-binding_YhbY"/>
</dbReference>
<keyword evidence="5" id="KW-1185">Reference proteome</keyword>
<dbReference type="Gene3D" id="3.30.110.60">
    <property type="entry name" value="YhbY-like"/>
    <property type="match status" value="1"/>
</dbReference>
<feature type="domain" description="CRM" evidence="3">
    <location>
        <begin position="2"/>
        <end position="98"/>
    </location>
</feature>
<evidence type="ECO:0000256" key="1">
    <source>
        <dbReference type="ARBA" id="ARBA00022884"/>
    </source>
</evidence>
<dbReference type="PANTHER" id="PTHR40065">
    <property type="entry name" value="RNA-BINDING PROTEIN YHBY"/>
    <property type="match status" value="1"/>
</dbReference>
<keyword evidence="1 2" id="KW-0694">RNA-binding</keyword>
<accession>A0A1G7AHS3</accession>
<dbReference type="Proteomes" id="UP000243205">
    <property type="component" value="Unassembled WGS sequence"/>
</dbReference>
<evidence type="ECO:0000259" key="3">
    <source>
        <dbReference type="PROSITE" id="PS51295"/>
    </source>
</evidence>
<proteinExistence type="predicted"/>
<gene>
    <name evidence="4" type="ORF">SAMN05661003_10451</name>
</gene>
<name>A0A1G7AHS3_9BACT</name>
<dbReference type="InterPro" id="IPR051925">
    <property type="entry name" value="RNA-binding_domain"/>
</dbReference>
<dbReference type="NCBIfam" id="TIGR00253">
    <property type="entry name" value="RNA_bind_YhbY"/>
    <property type="match status" value="1"/>
</dbReference>
<dbReference type="PANTHER" id="PTHR40065:SF3">
    <property type="entry name" value="RNA-BINDING PROTEIN YHBY"/>
    <property type="match status" value="1"/>
</dbReference>
<dbReference type="GO" id="GO:0003723">
    <property type="term" value="F:RNA binding"/>
    <property type="evidence" value="ECO:0007669"/>
    <property type="project" value="UniProtKB-UniRule"/>
</dbReference>
<dbReference type="STRING" id="57664.SAMN05661003_10451"/>
<evidence type="ECO:0000313" key="5">
    <source>
        <dbReference type="Proteomes" id="UP000243205"/>
    </source>
</evidence>
<reference evidence="5" key="1">
    <citation type="submission" date="2016-10" db="EMBL/GenBank/DDBJ databases">
        <authorList>
            <person name="Varghese N."/>
            <person name="Submissions S."/>
        </authorList>
    </citation>
    <scope>NUCLEOTIDE SEQUENCE [LARGE SCALE GENOMIC DNA]</scope>
    <source>
        <strain evidence="5">DSM 8987</strain>
    </source>
</reference>
<protein>
    <submittedName>
        <fullName evidence="4">RNA-binding protein</fullName>
    </submittedName>
</protein>
<dbReference type="InterPro" id="IPR001890">
    <property type="entry name" value="RNA-binding_CRM"/>
</dbReference>
<dbReference type="RefSeq" id="WP_245691358.1">
    <property type="nucleotide sequence ID" value="NZ_CALFZY010000038.1"/>
</dbReference>
<organism evidence="4 5">
    <name type="scientific">Desulfuromonas thiophila</name>
    <dbReference type="NCBI Taxonomy" id="57664"/>
    <lineage>
        <taxon>Bacteria</taxon>
        <taxon>Pseudomonadati</taxon>
        <taxon>Thermodesulfobacteriota</taxon>
        <taxon>Desulfuromonadia</taxon>
        <taxon>Desulfuromonadales</taxon>
        <taxon>Desulfuromonadaceae</taxon>
        <taxon>Desulfuromonas</taxon>
    </lineage>
</organism>
<dbReference type="SMART" id="SM01103">
    <property type="entry name" value="CRS1_YhbY"/>
    <property type="match status" value="1"/>
</dbReference>
<evidence type="ECO:0000313" key="4">
    <source>
        <dbReference type="EMBL" id="SDE14312.1"/>
    </source>
</evidence>
<dbReference type="SUPFAM" id="SSF75471">
    <property type="entry name" value="YhbY-like"/>
    <property type="match status" value="1"/>
</dbReference>